<dbReference type="EMBL" id="CM007383">
    <property type="protein sequence ID" value="ONK75574.1"/>
    <property type="molecule type" value="Genomic_DNA"/>
</dbReference>
<feature type="region of interest" description="Disordered" evidence="1">
    <location>
        <begin position="1"/>
        <end position="62"/>
    </location>
</feature>
<reference evidence="3" key="1">
    <citation type="journal article" date="2017" name="Nat. Commun.">
        <title>The asparagus genome sheds light on the origin and evolution of a young Y chromosome.</title>
        <authorList>
            <person name="Harkess A."/>
            <person name="Zhou J."/>
            <person name="Xu C."/>
            <person name="Bowers J.E."/>
            <person name="Van der Hulst R."/>
            <person name="Ayyampalayam S."/>
            <person name="Mercati F."/>
            <person name="Riccardi P."/>
            <person name="McKain M.R."/>
            <person name="Kakrana A."/>
            <person name="Tang H."/>
            <person name="Ray J."/>
            <person name="Groenendijk J."/>
            <person name="Arikit S."/>
            <person name="Mathioni S.M."/>
            <person name="Nakano M."/>
            <person name="Shan H."/>
            <person name="Telgmann-Rauber A."/>
            <person name="Kanno A."/>
            <person name="Yue Z."/>
            <person name="Chen H."/>
            <person name="Li W."/>
            <person name="Chen Y."/>
            <person name="Xu X."/>
            <person name="Zhang Y."/>
            <person name="Luo S."/>
            <person name="Chen H."/>
            <person name="Gao J."/>
            <person name="Mao Z."/>
            <person name="Pires J.C."/>
            <person name="Luo M."/>
            <person name="Kudrna D."/>
            <person name="Wing R.A."/>
            <person name="Meyers B.C."/>
            <person name="Yi K."/>
            <person name="Kong H."/>
            <person name="Lavrijsen P."/>
            <person name="Sunseri F."/>
            <person name="Falavigna A."/>
            <person name="Ye Y."/>
            <person name="Leebens-Mack J.H."/>
            <person name="Chen G."/>
        </authorList>
    </citation>
    <scope>NUCLEOTIDE SEQUENCE [LARGE SCALE GENOMIC DNA]</scope>
    <source>
        <strain evidence="3">cv. DH0086</strain>
    </source>
</reference>
<evidence type="ECO:0000256" key="1">
    <source>
        <dbReference type="SAM" id="MobiDB-lite"/>
    </source>
</evidence>
<protein>
    <submittedName>
        <fullName evidence="2">Uncharacterized protein</fullName>
    </submittedName>
</protein>
<feature type="compositionally biased region" description="Basic residues" evidence="1">
    <location>
        <begin position="40"/>
        <end position="53"/>
    </location>
</feature>
<keyword evidence="3" id="KW-1185">Reference proteome</keyword>
<gene>
    <name evidence="2" type="ORF">A4U43_C03F18340</name>
</gene>
<dbReference type="Gramene" id="ONK75574">
    <property type="protein sequence ID" value="ONK75574"/>
    <property type="gene ID" value="A4U43_C03F18340"/>
</dbReference>
<accession>A0A5P1FC13</accession>
<organism evidence="2 3">
    <name type="scientific">Asparagus officinalis</name>
    <name type="common">Garden asparagus</name>
    <dbReference type="NCBI Taxonomy" id="4686"/>
    <lineage>
        <taxon>Eukaryota</taxon>
        <taxon>Viridiplantae</taxon>
        <taxon>Streptophyta</taxon>
        <taxon>Embryophyta</taxon>
        <taxon>Tracheophyta</taxon>
        <taxon>Spermatophyta</taxon>
        <taxon>Magnoliopsida</taxon>
        <taxon>Liliopsida</taxon>
        <taxon>Asparagales</taxon>
        <taxon>Asparagaceae</taxon>
        <taxon>Asparagoideae</taxon>
        <taxon>Asparagus</taxon>
    </lineage>
</organism>
<dbReference type="Proteomes" id="UP000243459">
    <property type="component" value="Chromosome 3"/>
</dbReference>
<feature type="compositionally biased region" description="Gly residues" evidence="1">
    <location>
        <begin position="1"/>
        <end position="11"/>
    </location>
</feature>
<evidence type="ECO:0000313" key="3">
    <source>
        <dbReference type="Proteomes" id="UP000243459"/>
    </source>
</evidence>
<proteinExistence type="predicted"/>
<feature type="compositionally biased region" description="Basic and acidic residues" evidence="1">
    <location>
        <begin position="18"/>
        <end position="27"/>
    </location>
</feature>
<dbReference type="AlphaFoldDB" id="A0A5P1FC13"/>
<sequence length="160" mass="16861">MRGDRGLGGGQARRRRRREGERAEAHRGRVGGSRGGGGMRGRRQVGGRGRGGRPRAEAGRRGLAVGGGSLSILGTISRSRAPCRCCNGAGVEVRVRGEEGGDRGARFPSKGTAWRFCREDLLRDLRSFEIDGGVSSSSALRGFSLLRQDLWWGVGGGGGG</sequence>
<feature type="compositionally biased region" description="Gly residues" evidence="1">
    <location>
        <begin position="30"/>
        <end position="39"/>
    </location>
</feature>
<evidence type="ECO:0000313" key="2">
    <source>
        <dbReference type="EMBL" id="ONK75574.1"/>
    </source>
</evidence>
<name>A0A5P1FC13_ASPOF</name>